<gene>
    <name evidence="1" type="ORF">EPI10_021318</name>
</gene>
<reference evidence="1" key="1">
    <citation type="submission" date="2019-08" db="EMBL/GenBank/DDBJ databases">
        <authorList>
            <person name="Liu F."/>
        </authorList>
    </citation>
    <scope>NUCLEOTIDE SEQUENCE [LARGE SCALE GENOMIC DNA]</scope>
    <source>
        <strain evidence="1">PA1801</strain>
        <tissue evidence="1">Leaf</tissue>
    </source>
</reference>
<organism evidence="1 2">
    <name type="scientific">Gossypium australe</name>
    <dbReference type="NCBI Taxonomy" id="47621"/>
    <lineage>
        <taxon>Eukaryota</taxon>
        <taxon>Viridiplantae</taxon>
        <taxon>Streptophyta</taxon>
        <taxon>Embryophyta</taxon>
        <taxon>Tracheophyta</taxon>
        <taxon>Spermatophyta</taxon>
        <taxon>Magnoliopsida</taxon>
        <taxon>eudicotyledons</taxon>
        <taxon>Gunneridae</taxon>
        <taxon>Pentapetalae</taxon>
        <taxon>rosids</taxon>
        <taxon>malvids</taxon>
        <taxon>Malvales</taxon>
        <taxon>Malvaceae</taxon>
        <taxon>Malvoideae</taxon>
        <taxon>Gossypium</taxon>
    </lineage>
</organism>
<comment type="caution">
    <text evidence="1">The sequence shown here is derived from an EMBL/GenBank/DDBJ whole genome shotgun (WGS) entry which is preliminary data.</text>
</comment>
<keyword evidence="2" id="KW-1185">Reference proteome</keyword>
<dbReference type="Proteomes" id="UP000325315">
    <property type="component" value="Unassembled WGS sequence"/>
</dbReference>
<proteinExistence type="predicted"/>
<dbReference type="EMBL" id="SMMG02000003">
    <property type="protein sequence ID" value="KAA3480912.1"/>
    <property type="molecule type" value="Genomic_DNA"/>
</dbReference>
<dbReference type="AlphaFoldDB" id="A0A5B6WJ92"/>
<protein>
    <submittedName>
        <fullName evidence="1">Uncharacterized protein</fullName>
    </submittedName>
</protein>
<dbReference type="OrthoDB" id="5586401at2759"/>
<name>A0A5B6WJ92_9ROSI</name>
<accession>A0A5B6WJ92</accession>
<sequence length="88" mass="9928">MSMDQPRPRSKEKLSSLLKVKSCNSVTLASEEIFFLPISHVALLVKHGNLLICDARSVMNANVHCCISMMDMQRIRQVLSVETRRNGL</sequence>
<evidence type="ECO:0000313" key="2">
    <source>
        <dbReference type="Proteomes" id="UP000325315"/>
    </source>
</evidence>
<evidence type="ECO:0000313" key="1">
    <source>
        <dbReference type="EMBL" id="KAA3480912.1"/>
    </source>
</evidence>